<organism evidence="2 3">
    <name type="scientific">Eragrostis curvula</name>
    <name type="common">weeping love grass</name>
    <dbReference type="NCBI Taxonomy" id="38414"/>
    <lineage>
        <taxon>Eukaryota</taxon>
        <taxon>Viridiplantae</taxon>
        <taxon>Streptophyta</taxon>
        <taxon>Embryophyta</taxon>
        <taxon>Tracheophyta</taxon>
        <taxon>Spermatophyta</taxon>
        <taxon>Magnoliopsida</taxon>
        <taxon>Liliopsida</taxon>
        <taxon>Poales</taxon>
        <taxon>Poaceae</taxon>
        <taxon>PACMAD clade</taxon>
        <taxon>Chloridoideae</taxon>
        <taxon>Eragrostideae</taxon>
        <taxon>Eragrostidinae</taxon>
        <taxon>Eragrostis</taxon>
    </lineage>
</organism>
<reference evidence="2 3" key="1">
    <citation type="journal article" date="2019" name="Sci. Rep.">
        <title>A high-quality genome of Eragrostis curvula grass provides insights into Poaceae evolution and supports new strategies to enhance forage quality.</title>
        <authorList>
            <person name="Carballo J."/>
            <person name="Santos B.A.C.M."/>
            <person name="Zappacosta D."/>
            <person name="Garbus I."/>
            <person name="Selva J.P."/>
            <person name="Gallo C.A."/>
            <person name="Diaz A."/>
            <person name="Albertini E."/>
            <person name="Caccamo M."/>
            <person name="Echenique V."/>
        </authorList>
    </citation>
    <scope>NUCLEOTIDE SEQUENCE [LARGE SCALE GENOMIC DNA]</scope>
    <source>
        <strain evidence="3">cv. Victoria</strain>
        <tissue evidence="2">Leaf</tissue>
    </source>
</reference>
<sequence>MALSFNRSITFPLSPARSFNARRHVLSISVSSSRTHPLLAHLQNTVQAVHSWIAEPAAAASWGLAYLDALHATLGKLFLLPEARTALRHRRLPPRRLPRPRRRERRLPGGCGRPQSPCATPRWPQIGAAAIVADEVSGVLAKTSVTQAAREGHELLNRATCRRASNTPQATAE</sequence>
<feature type="region of interest" description="Disordered" evidence="1">
    <location>
        <begin position="94"/>
        <end position="119"/>
    </location>
</feature>
<keyword evidence="3" id="KW-1185">Reference proteome</keyword>
<protein>
    <submittedName>
        <fullName evidence="2">Uncharacterized protein</fullName>
    </submittedName>
</protein>
<feature type="compositionally biased region" description="Basic residues" evidence="1">
    <location>
        <begin position="94"/>
        <end position="105"/>
    </location>
</feature>
<evidence type="ECO:0000313" key="3">
    <source>
        <dbReference type="Proteomes" id="UP000324897"/>
    </source>
</evidence>
<evidence type="ECO:0000313" key="2">
    <source>
        <dbReference type="EMBL" id="TVU42774.1"/>
    </source>
</evidence>
<proteinExistence type="predicted"/>
<evidence type="ECO:0000256" key="1">
    <source>
        <dbReference type="SAM" id="MobiDB-lite"/>
    </source>
</evidence>
<dbReference type="AlphaFoldDB" id="A0A5J9W5R4"/>
<dbReference type="EMBL" id="RWGY01000005">
    <property type="protein sequence ID" value="TVU42774.1"/>
    <property type="molecule type" value="Genomic_DNA"/>
</dbReference>
<accession>A0A5J9W5R4</accession>
<name>A0A5J9W5R4_9POAL</name>
<dbReference type="Proteomes" id="UP000324897">
    <property type="component" value="Unassembled WGS sequence"/>
</dbReference>
<dbReference type="Gramene" id="TVU42774">
    <property type="protein sequence ID" value="TVU42774"/>
    <property type="gene ID" value="EJB05_09195"/>
</dbReference>
<dbReference type="OrthoDB" id="695739at2759"/>
<comment type="caution">
    <text evidence="2">The sequence shown here is derived from an EMBL/GenBank/DDBJ whole genome shotgun (WGS) entry which is preliminary data.</text>
</comment>
<gene>
    <name evidence="2" type="ORF">EJB05_09195</name>
</gene>
<feature type="non-terminal residue" evidence="2">
    <location>
        <position position="1"/>
    </location>
</feature>